<protein>
    <submittedName>
        <fullName evidence="4">HAD-IB family hydrolase</fullName>
    </submittedName>
</protein>
<evidence type="ECO:0000313" key="4">
    <source>
        <dbReference type="EMBL" id="MDR5900398.1"/>
    </source>
</evidence>
<sequence>MQRLTLFDLDDTLLDGDCSELWNWEMIDLGWIQHSGEFLAAAQNMQEAYHAGKLKLETYLKMTLEPLSGRDVATVTACVTDFVQRRVLPTIFAQAKETIALHRNAGDTLVVISASSRHLVEPIAVALGIPYVIAVEPEIVDGRYTGATMGVLSYRSGKVARLQEWKQQQAMKDGLYMTFYSDSRNDVPLLNVVNRPVVVNPDPVLAEIAAMEGWQRLDWRDSDAS</sequence>
<dbReference type="SUPFAM" id="SSF56784">
    <property type="entry name" value="HAD-like"/>
    <property type="match status" value="1"/>
</dbReference>
<comment type="caution">
    <text evidence="4">The sequence shown here is derived from an EMBL/GenBank/DDBJ whole genome shotgun (WGS) entry which is preliminary data.</text>
</comment>
<accession>A0ABU1H7W4</accession>
<name>A0ABU1H7W4_9GAMM</name>
<dbReference type="EMBL" id="JARWAN010000041">
    <property type="protein sequence ID" value="MDR5900398.1"/>
    <property type="molecule type" value="Genomic_DNA"/>
</dbReference>
<dbReference type="RefSeq" id="WP_309657274.1">
    <property type="nucleotide sequence ID" value="NZ_JARWAN010000041.1"/>
</dbReference>
<dbReference type="PANTHER" id="PTHR43344">
    <property type="entry name" value="PHOSPHOSERINE PHOSPHATASE"/>
    <property type="match status" value="1"/>
</dbReference>
<keyword evidence="3" id="KW-0460">Magnesium</keyword>
<proteinExistence type="predicted"/>
<evidence type="ECO:0000256" key="2">
    <source>
        <dbReference type="ARBA" id="ARBA00022801"/>
    </source>
</evidence>
<dbReference type="Gene3D" id="3.40.50.1000">
    <property type="entry name" value="HAD superfamily/HAD-like"/>
    <property type="match status" value="1"/>
</dbReference>
<keyword evidence="5" id="KW-1185">Reference proteome</keyword>
<dbReference type="NCBIfam" id="TIGR01490">
    <property type="entry name" value="HAD-SF-IB-hyp1"/>
    <property type="match status" value="1"/>
</dbReference>
<evidence type="ECO:0000313" key="5">
    <source>
        <dbReference type="Proteomes" id="UP001254564"/>
    </source>
</evidence>
<dbReference type="PANTHER" id="PTHR43344:SF13">
    <property type="entry name" value="PHOSPHATASE RV3661-RELATED"/>
    <property type="match status" value="1"/>
</dbReference>
<dbReference type="Gene3D" id="1.20.1440.100">
    <property type="entry name" value="SG protein - dephosphorylation function"/>
    <property type="match status" value="1"/>
</dbReference>
<organism evidence="4 5">
    <name type="scientific">Vreelandella vilamensis</name>
    <dbReference type="NCBI Taxonomy" id="531309"/>
    <lineage>
        <taxon>Bacteria</taxon>
        <taxon>Pseudomonadati</taxon>
        <taxon>Pseudomonadota</taxon>
        <taxon>Gammaproteobacteria</taxon>
        <taxon>Oceanospirillales</taxon>
        <taxon>Halomonadaceae</taxon>
        <taxon>Vreelandella</taxon>
    </lineage>
</organism>
<dbReference type="Pfam" id="PF12710">
    <property type="entry name" value="HAD"/>
    <property type="match status" value="1"/>
</dbReference>
<reference evidence="4 5" key="1">
    <citation type="submission" date="2023-04" db="EMBL/GenBank/DDBJ databases">
        <title>A long-awaited taxogenomic arrangement of the family Halomonadaceae.</title>
        <authorList>
            <person name="De La Haba R."/>
            <person name="Chuvochina M."/>
            <person name="Wittouck S."/>
            <person name="Arahal D.R."/>
            <person name="Sanchez-Porro C."/>
            <person name="Hugenholtz P."/>
            <person name="Ventosa A."/>
        </authorList>
    </citation>
    <scope>NUCLEOTIDE SEQUENCE [LARGE SCALE GENOMIC DNA]</scope>
    <source>
        <strain evidence="4 5">DSM 21020</strain>
    </source>
</reference>
<dbReference type="NCBIfam" id="TIGR01488">
    <property type="entry name" value="HAD-SF-IB"/>
    <property type="match status" value="1"/>
</dbReference>
<gene>
    <name evidence="4" type="ORF">QC823_15645</name>
</gene>
<dbReference type="InterPro" id="IPR036412">
    <property type="entry name" value="HAD-like_sf"/>
</dbReference>
<dbReference type="Proteomes" id="UP001254564">
    <property type="component" value="Unassembled WGS sequence"/>
</dbReference>
<keyword evidence="2 4" id="KW-0378">Hydrolase</keyword>
<dbReference type="InterPro" id="IPR006385">
    <property type="entry name" value="HAD_hydro_SerB1"/>
</dbReference>
<dbReference type="InterPro" id="IPR050582">
    <property type="entry name" value="HAD-like_SerB"/>
</dbReference>
<evidence type="ECO:0000256" key="1">
    <source>
        <dbReference type="ARBA" id="ARBA00022723"/>
    </source>
</evidence>
<dbReference type="InterPro" id="IPR023214">
    <property type="entry name" value="HAD_sf"/>
</dbReference>
<dbReference type="GO" id="GO:0016787">
    <property type="term" value="F:hydrolase activity"/>
    <property type="evidence" value="ECO:0007669"/>
    <property type="project" value="UniProtKB-KW"/>
</dbReference>
<evidence type="ECO:0000256" key="3">
    <source>
        <dbReference type="ARBA" id="ARBA00022842"/>
    </source>
</evidence>
<keyword evidence="1" id="KW-0479">Metal-binding</keyword>